<feature type="chain" id="PRO_5046104506" description="Secretion system C-terminal sorting domain-containing protein" evidence="1">
    <location>
        <begin position="28"/>
        <end position="430"/>
    </location>
</feature>
<accession>A0ABP8N3W6</accession>
<evidence type="ECO:0000313" key="3">
    <source>
        <dbReference type="EMBL" id="GAA4458788.1"/>
    </source>
</evidence>
<feature type="domain" description="Secretion system C-terminal sorting" evidence="2">
    <location>
        <begin position="361"/>
        <end position="424"/>
    </location>
</feature>
<organism evidence="3 4">
    <name type="scientific">Rurimicrobium arvi</name>
    <dbReference type="NCBI Taxonomy" id="2049916"/>
    <lineage>
        <taxon>Bacteria</taxon>
        <taxon>Pseudomonadati</taxon>
        <taxon>Bacteroidota</taxon>
        <taxon>Chitinophagia</taxon>
        <taxon>Chitinophagales</taxon>
        <taxon>Chitinophagaceae</taxon>
        <taxon>Rurimicrobium</taxon>
    </lineage>
</organism>
<keyword evidence="1" id="KW-0732">Signal</keyword>
<dbReference type="EMBL" id="BAABEZ010000024">
    <property type="protein sequence ID" value="GAA4458788.1"/>
    <property type="molecule type" value="Genomic_DNA"/>
</dbReference>
<sequence length="430" mass="47524">MNKKFTRFPITAALCLLASVSGLQASAQLKDCNAFIRGNYLEVGVSYNGSYGSSTPPPAGYHPDVSNLKYNGAACKPDSMAPILGFVCDPAKDGWTVAYPGHPNYMGDYFTPGSPYEGWGIMTEKKVSVYVDVDSLFDPGLTGSNTLYRTAGSKVGTEWEGFYDSLQITQRTILDTANTYFVMRVKIKNLAHRTRRDIYYLRALDPDNDQPWPGGGFPTDNKIEKQNPNLTDVALVSAVGRGFPDSIDYMALGTKDPRAMAFMSTFWPERTDLDVLYSRTPGDHYFDSLSSVPFADIAIGLLFKIDSLPAYDSTVLRIAYMFRKDDFGTATDDDGLFPDEETPTGIRQQSVNGAYAIRVQPNPFENELQVDGLSSGDIASVYTIQGKRVEDVRMQNSKTLDTHALPAGTYVLLVTDKDGTVKHRQLVQRR</sequence>
<comment type="caution">
    <text evidence="3">The sequence shown here is derived from an EMBL/GenBank/DDBJ whole genome shotgun (WGS) entry which is preliminary data.</text>
</comment>
<gene>
    <name evidence="3" type="ORF">GCM10023092_27660</name>
</gene>
<feature type="signal peptide" evidence="1">
    <location>
        <begin position="1"/>
        <end position="27"/>
    </location>
</feature>
<keyword evidence="4" id="KW-1185">Reference proteome</keyword>
<dbReference type="RefSeq" id="WP_344828432.1">
    <property type="nucleotide sequence ID" value="NZ_BAABEZ010000024.1"/>
</dbReference>
<reference evidence="4" key="1">
    <citation type="journal article" date="2019" name="Int. J. Syst. Evol. Microbiol.">
        <title>The Global Catalogue of Microorganisms (GCM) 10K type strain sequencing project: providing services to taxonomists for standard genome sequencing and annotation.</title>
        <authorList>
            <consortium name="The Broad Institute Genomics Platform"/>
            <consortium name="The Broad Institute Genome Sequencing Center for Infectious Disease"/>
            <person name="Wu L."/>
            <person name="Ma J."/>
        </authorList>
    </citation>
    <scope>NUCLEOTIDE SEQUENCE [LARGE SCALE GENOMIC DNA]</scope>
    <source>
        <strain evidence="4">JCM 31921</strain>
    </source>
</reference>
<name>A0ABP8N3W6_9BACT</name>
<dbReference type="NCBIfam" id="TIGR04183">
    <property type="entry name" value="Por_Secre_tail"/>
    <property type="match status" value="1"/>
</dbReference>
<dbReference type="Pfam" id="PF18962">
    <property type="entry name" value="Por_Secre_tail"/>
    <property type="match status" value="1"/>
</dbReference>
<protein>
    <recommendedName>
        <fullName evidence="2">Secretion system C-terminal sorting domain-containing protein</fullName>
    </recommendedName>
</protein>
<proteinExistence type="predicted"/>
<dbReference type="InterPro" id="IPR026444">
    <property type="entry name" value="Secre_tail"/>
</dbReference>
<evidence type="ECO:0000259" key="2">
    <source>
        <dbReference type="Pfam" id="PF18962"/>
    </source>
</evidence>
<dbReference type="Proteomes" id="UP001501410">
    <property type="component" value="Unassembled WGS sequence"/>
</dbReference>
<evidence type="ECO:0000313" key="4">
    <source>
        <dbReference type="Proteomes" id="UP001501410"/>
    </source>
</evidence>
<evidence type="ECO:0000256" key="1">
    <source>
        <dbReference type="SAM" id="SignalP"/>
    </source>
</evidence>